<organism evidence="1">
    <name type="scientific">marine sediment metagenome</name>
    <dbReference type="NCBI Taxonomy" id="412755"/>
    <lineage>
        <taxon>unclassified sequences</taxon>
        <taxon>metagenomes</taxon>
        <taxon>ecological metagenomes</taxon>
    </lineage>
</organism>
<accession>A0A0F9R9D8</accession>
<gene>
    <name evidence="1" type="ORF">LCGC14_0605530</name>
</gene>
<name>A0A0F9R9D8_9ZZZZ</name>
<evidence type="ECO:0000313" key="1">
    <source>
        <dbReference type="EMBL" id="KKN53125.1"/>
    </source>
</evidence>
<comment type="caution">
    <text evidence="1">The sequence shown here is derived from an EMBL/GenBank/DDBJ whole genome shotgun (WGS) entry which is preliminary data.</text>
</comment>
<protein>
    <recommendedName>
        <fullName evidence="2">Tail sheath protein C-terminal domain-containing protein</fullName>
    </recommendedName>
</protein>
<dbReference type="EMBL" id="LAZR01000987">
    <property type="protein sequence ID" value="KKN53125.1"/>
    <property type="molecule type" value="Genomic_DNA"/>
</dbReference>
<dbReference type="AlphaFoldDB" id="A0A0F9R9D8"/>
<sequence length="471" mass="49192">MAIPSTTRKPGQFHEIDLVSGAGGLTPLPNPVLLIGTMLVGGSATADEFVEVNDEAQGDLLFGAGSELAIMVRKAFETGKRIGAMPVLFGAGLATPAGVAALFTMTVTGGPAAEAADIVFRIAGRILRAGVSKDDTDTDVAVAIVAAIDEVVDLLPVTAASALGVVTLTTKYPGVTGNDIVVTVDDLGLSGVAVAVVASVVGTGVTDPTVALDNSLAQYFEGKVIANHLAADVAILEAHQDEAWAPAAKRWNHAYLAETGTLATANVLSTTSDDERIQVITYEDSPALPSEIAAAVAVAVSSQEQANFNWDFFDLPLALPPDASVYTDTEIESALAAGSTPLAPNDAGDTTQIVRLITTKTTEGGNPFENAKDLATIRGLVRVIRQLDVTFSQQFKAQNKSALVLKRMRSVAYNILKLFEDIGVTQNVDALFPQLLVSTDPAVATRALVNVPESIIPNLHQIVFTHVLFVE</sequence>
<evidence type="ECO:0008006" key="2">
    <source>
        <dbReference type="Google" id="ProtNLM"/>
    </source>
</evidence>
<reference evidence="1" key="1">
    <citation type="journal article" date="2015" name="Nature">
        <title>Complex archaea that bridge the gap between prokaryotes and eukaryotes.</title>
        <authorList>
            <person name="Spang A."/>
            <person name="Saw J.H."/>
            <person name="Jorgensen S.L."/>
            <person name="Zaremba-Niedzwiedzka K."/>
            <person name="Martijn J."/>
            <person name="Lind A.E."/>
            <person name="van Eijk R."/>
            <person name="Schleper C."/>
            <person name="Guy L."/>
            <person name="Ettema T.J."/>
        </authorList>
    </citation>
    <scope>NUCLEOTIDE SEQUENCE</scope>
</reference>
<proteinExistence type="predicted"/>